<dbReference type="EMBL" id="BAAAHU010000010">
    <property type="protein sequence ID" value="GAA1006779.1"/>
    <property type="molecule type" value="Genomic_DNA"/>
</dbReference>
<dbReference type="Proteomes" id="UP001501072">
    <property type="component" value="Unassembled WGS sequence"/>
</dbReference>
<organism evidence="2 3">
    <name type="scientific">Streptomyces thermogriseus</name>
    <dbReference type="NCBI Taxonomy" id="75292"/>
    <lineage>
        <taxon>Bacteria</taxon>
        <taxon>Bacillati</taxon>
        <taxon>Actinomycetota</taxon>
        <taxon>Actinomycetes</taxon>
        <taxon>Kitasatosporales</taxon>
        <taxon>Streptomycetaceae</taxon>
        <taxon>Streptomyces</taxon>
    </lineage>
</organism>
<feature type="compositionally biased region" description="Low complexity" evidence="1">
    <location>
        <begin position="9"/>
        <end position="42"/>
    </location>
</feature>
<feature type="region of interest" description="Disordered" evidence="1">
    <location>
        <begin position="1"/>
        <end position="74"/>
    </location>
</feature>
<gene>
    <name evidence="2" type="ORF">GCM10009564_14990</name>
</gene>
<comment type="caution">
    <text evidence="2">The sequence shown here is derived from an EMBL/GenBank/DDBJ whole genome shotgun (WGS) entry which is preliminary data.</text>
</comment>
<reference evidence="2 3" key="1">
    <citation type="journal article" date="2019" name="Int. J. Syst. Evol. Microbiol.">
        <title>The Global Catalogue of Microorganisms (GCM) 10K type strain sequencing project: providing services to taxonomists for standard genome sequencing and annotation.</title>
        <authorList>
            <consortium name="The Broad Institute Genomics Platform"/>
            <consortium name="The Broad Institute Genome Sequencing Center for Infectious Disease"/>
            <person name="Wu L."/>
            <person name="Ma J."/>
        </authorList>
    </citation>
    <scope>NUCLEOTIDE SEQUENCE [LARGE SCALE GENOMIC DNA]</scope>
    <source>
        <strain evidence="2 3">JCM 11269</strain>
    </source>
</reference>
<evidence type="ECO:0000313" key="3">
    <source>
        <dbReference type="Proteomes" id="UP001501072"/>
    </source>
</evidence>
<evidence type="ECO:0000256" key="1">
    <source>
        <dbReference type="SAM" id="MobiDB-lite"/>
    </source>
</evidence>
<protein>
    <submittedName>
        <fullName evidence="2">Uncharacterized protein</fullName>
    </submittedName>
</protein>
<name>A0ABN1SVN2_9ACTN</name>
<keyword evidence="3" id="KW-1185">Reference proteome</keyword>
<proteinExistence type="predicted"/>
<evidence type="ECO:0000313" key="2">
    <source>
        <dbReference type="EMBL" id="GAA1006779.1"/>
    </source>
</evidence>
<accession>A0ABN1SVN2</accession>
<feature type="compositionally biased region" description="Polar residues" evidence="1">
    <location>
        <begin position="50"/>
        <end position="62"/>
    </location>
</feature>
<sequence>MRRFSHGCAAPCEAPRAGAGAGRATAAAAAADAVRPASGTTGPRRRTRTVVHSGNAASNRENTIPAKIDGPLSTGVPFPFPDVFRTLPGRFPHAPAGEIGTPGRRPGRPR</sequence>
<feature type="region of interest" description="Disordered" evidence="1">
    <location>
        <begin position="87"/>
        <end position="110"/>
    </location>
</feature>